<accession>A0A1H4H4F6</accession>
<name>A0A1H4H4F6_9GAMM</name>
<dbReference type="GO" id="GO:0006817">
    <property type="term" value="P:phosphate ion transport"/>
    <property type="evidence" value="ECO:0007669"/>
    <property type="project" value="InterPro"/>
</dbReference>
<dbReference type="AlphaFoldDB" id="A0A1H4H4F6"/>
<gene>
    <name evidence="7" type="ORF">SAMN02745729_12712</name>
</gene>
<keyword evidence="5 6" id="KW-0472">Membrane</keyword>
<comment type="subcellular location">
    <subcellularLocation>
        <location evidence="1">Membrane</location>
        <topology evidence="1">Multi-pass membrane protein</topology>
    </subcellularLocation>
</comment>
<keyword evidence="3 6" id="KW-0812">Transmembrane</keyword>
<keyword evidence="2" id="KW-0813">Transport</keyword>
<dbReference type="GO" id="GO:0005315">
    <property type="term" value="F:phosphate transmembrane transporter activity"/>
    <property type="evidence" value="ECO:0007669"/>
    <property type="project" value="InterPro"/>
</dbReference>
<dbReference type="RefSeq" id="WP_254775086.1">
    <property type="nucleotide sequence ID" value="NZ_FNRJ01000027.1"/>
</dbReference>
<keyword evidence="8" id="KW-1185">Reference proteome</keyword>
<evidence type="ECO:0000256" key="1">
    <source>
        <dbReference type="ARBA" id="ARBA00004141"/>
    </source>
</evidence>
<dbReference type="InterPro" id="IPR001204">
    <property type="entry name" value="Phos_transporter"/>
</dbReference>
<dbReference type="STRING" id="1122198.SAMN02745729_12712"/>
<dbReference type="Proteomes" id="UP000242469">
    <property type="component" value="Unassembled WGS sequence"/>
</dbReference>
<evidence type="ECO:0000256" key="2">
    <source>
        <dbReference type="ARBA" id="ARBA00022448"/>
    </source>
</evidence>
<feature type="transmembrane region" description="Helical" evidence="6">
    <location>
        <begin position="34"/>
        <end position="55"/>
    </location>
</feature>
<evidence type="ECO:0000256" key="4">
    <source>
        <dbReference type="ARBA" id="ARBA00022989"/>
    </source>
</evidence>
<keyword evidence="4 6" id="KW-1133">Transmembrane helix</keyword>
<proteinExistence type="predicted"/>
<evidence type="ECO:0000256" key="3">
    <source>
        <dbReference type="ARBA" id="ARBA00022692"/>
    </source>
</evidence>
<dbReference type="GO" id="GO:0016020">
    <property type="term" value="C:membrane"/>
    <property type="evidence" value="ECO:0007669"/>
    <property type="project" value="UniProtKB-SubCell"/>
</dbReference>
<evidence type="ECO:0000256" key="5">
    <source>
        <dbReference type="ARBA" id="ARBA00023136"/>
    </source>
</evidence>
<evidence type="ECO:0000256" key="6">
    <source>
        <dbReference type="SAM" id="Phobius"/>
    </source>
</evidence>
<protein>
    <submittedName>
        <fullName evidence="7">Phosphate transporter family protein</fullName>
    </submittedName>
</protein>
<dbReference type="EMBL" id="FNRJ01000027">
    <property type="protein sequence ID" value="SEB16511.1"/>
    <property type="molecule type" value="Genomic_DNA"/>
</dbReference>
<evidence type="ECO:0000313" key="8">
    <source>
        <dbReference type="Proteomes" id="UP000242469"/>
    </source>
</evidence>
<reference evidence="8" key="1">
    <citation type="submission" date="2016-10" db="EMBL/GenBank/DDBJ databases">
        <authorList>
            <person name="Varghese N."/>
            <person name="Submissions S."/>
        </authorList>
    </citation>
    <scope>NUCLEOTIDE SEQUENCE [LARGE SCALE GENOMIC DNA]</scope>
    <source>
        <strain evidence="8">DSM 11526</strain>
    </source>
</reference>
<sequence>MVGTFTFLGLVLGGTAVANTIGNFVMLDDLPTMLSLTVVLCGLFAATAWNLITWWRGLCCLPHPMRWSVASAEW</sequence>
<evidence type="ECO:0000313" key="7">
    <source>
        <dbReference type="EMBL" id="SEB16511.1"/>
    </source>
</evidence>
<dbReference type="Pfam" id="PF01384">
    <property type="entry name" value="PHO4"/>
    <property type="match status" value="1"/>
</dbReference>
<organism evidence="7 8">
    <name type="scientific">Marinobacterium iners DSM 11526</name>
    <dbReference type="NCBI Taxonomy" id="1122198"/>
    <lineage>
        <taxon>Bacteria</taxon>
        <taxon>Pseudomonadati</taxon>
        <taxon>Pseudomonadota</taxon>
        <taxon>Gammaproteobacteria</taxon>
        <taxon>Oceanospirillales</taxon>
        <taxon>Oceanospirillaceae</taxon>
        <taxon>Marinobacterium</taxon>
    </lineage>
</organism>